<protein>
    <recommendedName>
        <fullName evidence="2">Copper amine oxidase-like N-terminal domain-containing protein</fullName>
    </recommendedName>
</protein>
<dbReference type="Pfam" id="PF07833">
    <property type="entry name" value="Cu_amine_oxidN1"/>
    <property type="match status" value="1"/>
</dbReference>
<dbReference type="STRING" id="1763538.LPB68_07765"/>
<evidence type="ECO:0000259" key="2">
    <source>
        <dbReference type="Pfam" id="PF07833"/>
    </source>
</evidence>
<dbReference type="SUPFAM" id="SSF55383">
    <property type="entry name" value="Copper amine oxidase, domain N"/>
    <property type="match status" value="1"/>
</dbReference>
<dbReference type="EMBL" id="LSFN01000002">
    <property type="protein sequence ID" value="OAB77592.1"/>
    <property type="molecule type" value="Genomic_DNA"/>
</dbReference>
<evidence type="ECO:0000313" key="3">
    <source>
        <dbReference type="EMBL" id="OAB77592.1"/>
    </source>
</evidence>
<dbReference type="Gene3D" id="3.30.457.10">
    <property type="entry name" value="Copper amine oxidase-like, N-terminal domain"/>
    <property type="match status" value="1"/>
</dbReference>
<dbReference type="AlphaFoldDB" id="A0A167GI38"/>
<keyword evidence="1" id="KW-0732">Signal</keyword>
<dbReference type="OrthoDB" id="2811497at2"/>
<keyword evidence="4" id="KW-1185">Reference proteome</keyword>
<dbReference type="PROSITE" id="PS51257">
    <property type="entry name" value="PROKAR_LIPOPROTEIN"/>
    <property type="match status" value="1"/>
</dbReference>
<name>A0A167GI38_9BACL</name>
<feature type="domain" description="Copper amine oxidase-like N-terminal" evidence="2">
    <location>
        <begin position="430"/>
        <end position="527"/>
    </location>
</feature>
<dbReference type="Proteomes" id="UP000077134">
    <property type="component" value="Unassembled WGS sequence"/>
</dbReference>
<evidence type="ECO:0000313" key="4">
    <source>
        <dbReference type="Proteomes" id="UP000077134"/>
    </source>
</evidence>
<sequence>MKRIKWLLATVLTSMLILSGCQSVGGLDINKTLVDSFTVKSSESTQTVSLEIVPTDGQISEEDKKIIDLLNSFSLNIDHAMVQDASTASVEGALSLNGTKTPFHLSMDKNNLSFWVDGAINPINIPLDSMSSMAGMDLAEFQVSTEQSTQLVTDLGEFFFKNAPNPESISVSSVKEEVYGEQLTLQNLHIEIRGDELVGLAKSFLTSISKDEDGVKELISTLYDVYYPVYEASLNAYGEIYEGEITSELEDPLLSAIGSPVEDKEATVTFLSNQLQKGIEELLAEYDNGVKEMFKEEPLLNELFSKDTVLAMDIMLDNKLQVRKQNVDLTIQIPTFEGVPVKQVKIHSSNEIWNVNKPVTVNKVDISKGALNIDMFAVDQVTPGTILRNFDNQSEVYRFLQEEMEITYKYFILDTVVDEDYEWYIDYPLPIEVNKTKMVPLRYVAEQLDAQMKWDASLKQTTIIDDITGSIIVVKNGSNQALIDGVTVKLAEPAMNYEGTNYVPLRFIADALGATVEWDNDSKTIVIERQ</sequence>
<evidence type="ECO:0000256" key="1">
    <source>
        <dbReference type="SAM" id="SignalP"/>
    </source>
</evidence>
<dbReference type="InterPro" id="IPR036582">
    <property type="entry name" value="Mao_N_sf"/>
</dbReference>
<organism evidence="3 4">
    <name type="scientific">Paenibacillus crassostreae</name>
    <dbReference type="NCBI Taxonomy" id="1763538"/>
    <lineage>
        <taxon>Bacteria</taxon>
        <taxon>Bacillati</taxon>
        <taxon>Bacillota</taxon>
        <taxon>Bacilli</taxon>
        <taxon>Bacillales</taxon>
        <taxon>Paenibacillaceae</taxon>
        <taxon>Paenibacillus</taxon>
    </lineage>
</organism>
<feature type="signal peptide" evidence="1">
    <location>
        <begin position="1"/>
        <end position="23"/>
    </location>
</feature>
<proteinExistence type="predicted"/>
<dbReference type="InterPro" id="IPR012854">
    <property type="entry name" value="Cu_amine_oxidase-like_N"/>
</dbReference>
<feature type="chain" id="PRO_5039706126" description="Copper amine oxidase-like N-terminal domain-containing protein" evidence="1">
    <location>
        <begin position="24"/>
        <end position="530"/>
    </location>
</feature>
<dbReference type="KEGG" id="pcx:LPB68_07765"/>
<accession>A0A167GI38</accession>
<reference evidence="3 4" key="1">
    <citation type="submission" date="2016-02" db="EMBL/GenBank/DDBJ databases">
        <title>Paenibacillus sp. LPB0068, isolated from Crassostrea gigas.</title>
        <authorList>
            <person name="Shin S.-K."/>
            <person name="Yi H."/>
        </authorList>
    </citation>
    <scope>NUCLEOTIDE SEQUENCE [LARGE SCALE GENOMIC DNA]</scope>
    <source>
        <strain evidence="3 4">LPB0068</strain>
    </source>
</reference>
<gene>
    <name evidence="3" type="ORF">PNBC_00845</name>
</gene>
<comment type="caution">
    <text evidence="3">The sequence shown here is derived from an EMBL/GenBank/DDBJ whole genome shotgun (WGS) entry which is preliminary data.</text>
</comment>
<dbReference type="RefSeq" id="WP_068654310.1">
    <property type="nucleotide sequence ID" value="NZ_CP017770.1"/>
</dbReference>